<evidence type="ECO:0000256" key="1">
    <source>
        <dbReference type="ARBA" id="ARBA00004651"/>
    </source>
</evidence>
<evidence type="ECO:0000313" key="9">
    <source>
        <dbReference type="EMBL" id="NUU60100.1"/>
    </source>
</evidence>
<feature type="transmembrane region" description="Helical" evidence="7">
    <location>
        <begin position="217"/>
        <end position="235"/>
    </location>
</feature>
<feature type="transmembrane region" description="Helical" evidence="7">
    <location>
        <begin position="79"/>
        <end position="101"/>
    </location>
</feature>
<dbReference type="PROSITE" id="PS50928">
    <property type="entry name" value="ABC_TM1"/>
    <property type="match status" value="1"/>
</dbReference>
<evidence type="ECO:0000256" key="4">
    <source>
        <dbReference type="ARBA" id="ARBA00022692"/>
    </source>
</evidence>
<dbReference type="EMBL" id="JABWCS010000197">
    <property type="protein sequence ID" value="NUU60100.1"/>
    <property type="molecule type" value="Genomic_DNA"/>
</dbReference>
<comment type="caution">
    <text evidence="9">The sequence shown here is derived from an EMBL/GenBank/DDBJ whole genome shotgun (WGS) entry which is preliminary data.</text>
</comment>
<feature type="transmembrane region" description="Helical" evidence="7">
    <location>
        <begin position="48"/>
        <end position="67"/>
    </location>
</feature>
<dbReference type="PANTHER" id="PTHR43227:SF11">
    <property type="entry name" value="BLL4140 PROTEIN"/>
    <property type="match status" value="1"/>
</dbReference>
<evidence type="ECO:0000256" key="6">
    <source>
        <dbReference type="ARBA" id="ARBA00023136"/>
    </source>
</evidence>
<dbReference type="InterPro" id="IPR050809">
    <property type="entry name" value="UgpAE/MalFG_permease"/>
</dbReference>
<dbReference type="GO" id="GO:0055085">
    <property type="term" value="P:transmembrane transport"/>
    <property type="evidence" value="ECO:0007669"/>
    <property type="project" value="InterPro"/>
</dbReference>
<dbReference type="Proteomes" id="UP000564806">
    <property type="component" value="Unassembled WGS sequence"/>
</dbReference>
<dbReference type="Pfam" id="PF00528">
    <property type="entry name" value="BPD_transp_1"/>
    <property type="match status" value="1"/>
</dbReference>
<dbReference type="GO" id="GO:0005886">
    <property type="term" value="C:plasma membrane"/>
    <property type="evidence" value="ECO:0007669"/>
    <property type="project" value="UniProtKB-SubCell"/>
</dbReference>
<dbReference type="InterPro" id="IPR035906">
    <property type="entry name" value="MetI-like_sf"/>
</dbReference>
<evidence type="ECO:0000256" key="3">
    <source>
        <dbReference type="ARBA" id="ARBA00022475"/>
    </source>
</evidence>
<evidence type="ECO:0000256" key="5">
    <source>
        <dbReference type="ARBA" id="ARBA00022989"/>
    </source>
</evidence>
<keyword evidence="5 7" id="KW-1133">Transmembrane helix</keyword>
<proteinExistence type="inferred from homology"/>
<comment type="subcellular location">
    <subcellularLocation>
        <location evidence="1 7">Cell membrane</location>
        <topology evidence="1 7">Multi-pass membrane protein</topology>
    </subcellularLocation>
</comment>
<keyword evidence="3" id="KW-1003">Cell membrane</keyword>
<dbReference type="SUPFAM" id="SSF161098">
    <property type="entry name" value="MetI-like"/>
    <property type="match status" value="1"/>
</dbReference>
<comment type="similarity">
    <text evidence="7">Belongs to the binding-protein-dependent transport system permease family.</text>
</comment>
<reference evidence="9" key="1">
    <citation type="submission" date="2020-06" db="EMBL/GenBank/DDBJ databases">
        <title>Paenibacillus sp. nov., isolated from soil.</title>
        <authorList>
            <person name="Seo Y.L."/>
        </authorList>
    </citation>
    <scope>NUCLEOTIDE SEQUENCE [LARGE SCALE GENOMIC DNA]</scope>
    <source>
        <strain evidence="9">JW14</strain>
    </source>
</reference>
<name>A0A850EJW1_9BACL</name>
<evidence type="ECO:0000256" key="7">
    <source>
        <dbReference type="RuleBase" id="RU363032"/>
    </source>
</evidence>
<accession>A0A850EJW1</accession>
<feature type="transmembrane region" description="Helical" evidence="7">
    <location>
        <begin position="116"/>
        <end position="135"/>
    </location>
</feature>
<keyword evidence="4 7" id="KW-0812">Transmembrane</keyword>
<keyword evidence="2 7" id="KW-0813">Transport</keyword>
<dbReference type="CDD" id="cd06261">
    <property type="entry name" value="TM_PBP2"/>
    <property type="match status" value="1"/>
</dbReference>
<keyword evidence="6 7" id="KW-0472">Membrane</keyword>
<dbReference type="Gene3D" id="1.10.3720.10">
    <property type="entry name" value="MetI-like"/>
    <property type="match status" value="1"/>
</dbReference>
<evidence type="ECO:0000313" key="10">
    <source>
        <dbReference type="Proteomes" id="UP000564806"/>
    </source>
</evidence>
<protein>
    <submittedName>
        <fullName evidence="9">Sugar ABC transporter permease</fullName>
    </submittedName>
</protein>
<evidence type="ECO:0000259" key="8">
    <source>
        <dbReference type="PROSITE" id="PS50928"/>
    </source>
</evidence>
<feature type="transmembrane region" description="Helical" evidence="7">
    <location>
        <begin position="271"/>
        <end position="293"/>
    </location>
</feature>
<gene>
    <name evidence="9" type="ORF">HPT30_07035</name>
</gene>
<sequence length="303" mass="34915">MVTSHKFFKRFWKQRYLFLMVLPGFLVVLVFSYFPMYGIQIAFKKYSAVRGMWGSEWVGFKYFILFFQDPMAMRVLKNTILLGIYSLLWGFPAPIILALLFNELRFPKFKKAVQTISYLPHFISTVIIVGILRTFTEREGLFNKIAGWFGVDPIVFLSEPEWFRTIFISSNIWQGIGFGTILYLAALSSVDPTLYDVASIDGANRWQKVRNINWPHIKPTTIILLILSLSGILGTDFQKILMLYNPDTYEVADVIGTYLYREGIMGSRFEYTTAIGLFQSLVAFILLIGANMLSRKVSDTSIW</sequence>
<dbReference type="RefSeq" id="WP_066365077.1">
    <property type="nucleotide sequence ID" value="NZ_JABWCS010000197.1"/>
</dbReference>
<dbReference type="InterPro" id="IPR000515">
    <property type="entry name" value="MetI-like"/>
</dbReference>
<organism evidence="9 10">
    <name type="scientific">Paenibacillus agri</name>
    <dbReference type="NCBI Taxonomy" id="2744309"/>
    <lineage>
        <taxon>Bacteria</taxon>
        <taxon>Bacillati</taxon>
        <taxon>Bacillota</taxon>
        <taxon>Bacilli</taxon>
        <taxon>Bacillales</taxon>
        <taxon>Paenibacillaceae</taxon>
        <taxon>Paenibacillus</taxon>
    </lineage>
</organism>
<feature type="transmembrane region" description="Helical" evidence="7">
    <location>
        <begin position="16"/>
        <end position="36"/>
    </location>
</feature>
<dbReference type="PANTHER" id="PTHR43227">
    <property type="entry name" value="BLL4140 PROTEIN"/>
    <property type="match status" value="1"/>
</dbReference>
<dbReference type="AlphaFoldDB" id="A0A850EJW1"/>
<evidence type="ECO:0000256" key="2">
    <source>
        <dbReference type="ARBA" id="ARBA00022448"/>
    </source>
</evidence>
<feature type="domain" description="ABC transmembrane type-1" evidence="8">
    <location>
        <begin position="76"/>
        <end position="290"/>
    </location>
</feature>
<keyword evidence="10" id="KW-1185">Reference proteome</keyword>